<dbReference type="InterPro" id="IPR028098">
    <property type="entry name" value="Glyco_trans_4-like_N"/>
</dbReference>
<evidence type="ECO:0000256" key="1">
    <source>
        <dbReference type="ARBA" id="ARBA00022679"/>
    </source>
</evidence>
<dbReference type="Proteomes" id="UP000238937">
    <property type="component" value="Unassembled WGS sequence"/>
</dbReference>
<dbReference type="SUPFAM" id="SSF53756">
    <property type="entry name" value="UDP-Glycosyltransferase/glycogen phosphorylase"/>
    <property type="match status" value="1"/>
</dbReference>
<dbReference type="Gene3D" id="3.40.50.2000">
    <property type="entry name" value="Glycogen Phosphorylase B"/>
    <property type="match status" value="2"/>
</dbReference>
<dbReference type="AlphaFoldDB" id="A0A2T1GMV6"/>
<dbReference type="PANTHER" id="PTHR46401:SF2">
    <property type="entry name" value="GLYCOSYLTRANSFERASE WBBK-RELATED"/>
    <property type="match status" value="1"/>
</dbReference>
<evidence type="ECO:0000259" key="2">
    <source>
        <dbReference type="Pfam" id="PF00534"/>
    </source>
</evidence>
<name>A0A2T1GMV6_9CYAN</name>
<comment type="caution">
    <text evidence="4">The sequence shown here is derived from an EMBL/GenBank/DDBJ whole genome shotgun (WGS) entry which is preliminary data.</text>
</comment>
<dbReference type="GO" id="GO:0016757">
    <property type="term" value="F:glycosyltransferase activity"/>
    <property type="evidence" value="ECO:0007669"/>
    <property type="project" value="InterPro"/>
</dbReference>
<feature type="domain" description="Glycosyl transferase family 1" evidence="2">
    <location>
        <begin position="194"/>
        <end position="352"/>
    </location>
</feature>
<gene>
    <name evidence="4" type="ORF">C7B77_01750</name>
</gene>
<proteinExistence type="predicted"/>
<feature type="domain" description="Glycosyltransferase subfamily 4-like N-terminal" evidence="3">
    <location>
        <begin position="16"/>
        <end position="185"/>
    </location>
</feature>
<dbReference type="CDD" id="cd03809">
    <property type="entry name" value="GT4_MtfB-like"/>
    <property type="match status" value="1"/>
</dbReference>
<dbReference type="EMBL" id="PVWO01000010">
    <property type="protein sequence ID" value="PSB59251.1"/>
    <property type="molecule type" value="Genomic_DNA"/>
</dbReference>
<keyword evidence="1 4" id="KW-0808">Transferase</keyword>
<keyword evidence="5" id="KW-1185">Reference proteome</keyword>
<dbReference type="PANTHER" id="PTHR46401">
    <property type="entry name" value="GLYCOSYLTRANSFERASE WBBK-RELATED"/>
    <property type="match status" value="1"/>
</dbReference>
<organism evidence="4 5">
    <name type="scientific">Chamaesiphon polymorphus CCALA 037</name>
    <dbReference type="NCBI Taxonomy" id="2107692"/>
    <lineage>
        <taxon>Bacteria</taxon>
        <taxon>Bacillati</taxon>
        <taxon>Cyanobacteriota</taxon>
        <taxon>Cyanophyceae</taxon>
        <taxon>Gomontiellales</taxon>
        <taxon>Chamaesiphonaceae</taxon>
        <taxon>Chamaesiphon</taxon>
    </lineage>
</organism>
<dbReference type="Pfam" id="PF00534">
    <property type="entry name" value="Glycos_transf_1"/>
    <property type="match status" value="1"/>
</dbReference>
<dbReference type="InterPro" id="IPR001296">
    <property type="entry name" value="Glyco_trans_1"/>
</dbReference>
<evidence type="ECO:0000313" key="4">
    <source>
        <dbReference type="EMBL" id="PSB59251.1"/>
    </source>
</evidence>
<evidence type="ECO:0000259" key="3">
    <source>
        <dbReference type="Pfam" id="PF13439"/>
    </source>
</evidence>
<dbReference type="OrthoDB" id="9787617at2"/>
<dbReference type="Pfam" id="PF13439">
    <property type="entry name" value="Glyco_transf_4"/>
    <property type="match status" value="1"/>
</dbReference>
<evidence type="ECO:0000313" key="5">
    <source>
        <dbReference type="Proteomes" id="UP000238937"/>
    </source>
</evidence>
<reference evidence="4 5" key="1">
    <citation type="submission" date="2018-03" db="EMBL/GenBank/DDBJ databases">
        <title>The ancient ancestry and fast evolution of plastids.</title>
        <authorList>
            <person name="Moore K.R."/>
            <person name="Magnabosco C."/>
            <person name="Momper L."/>
            <person name="Gold D.A."/>
            <person name="Bosak T."/>
            <person name="Fournier G.P."/>
        </authorList>
    </citation>
    <scope>NUCLEOTIDE SEQUENCE [LARGE SCALE GENOMIC DNA]</scope>
    <source>
        <strain evidence="4 5">CCALA 037</strain>
    </source>
</reference>
<dbReference type="RefSeq" id="WP_106299718.1">
    <property type="nucleotide sequence ID" value="NZ_PVWO01000010.1"/>
</dbReference>
<sequence length="375" mass="43243">MHIIVIALHRPTDPTGVCRHAANLARCLAQTEEVRQITLVTGIWQQHYFKELLFSDARKINVLGIDIKNTSGSRNFWFLFGLPNLIRELHPDLVHLSFPLPFFRWLFTCPVVTTIHDLYPYKIPENFGKKQALFNKIFLQQCIRNSDALTCVSQITLNDLKQYFPEVISKAKHTQVVYNFVDFDRIEIEQPKLLKNKVERPFILCVGQHRKNKNFDLLIQAYALLRKERRIDVEMSTIVVGSPGPETENLMQSIHTLSLQDSVLMLSAINDNELCWLYQNCQLMVIPSSIEGFCIPLVEALYFSCKVVCSDIPIFREIGSSACTYFNLKGNTVKNLAESINCALETDADADKYDYSRFTKAEIARQYLNFYLKLM</sequence>
<accession>A0A2T1GMV6</accession>
<protein>
    <submittedName>
        <fullName evidence="4">Glycosyltransferase family 1 protein</fullName>
    </submittedName>
</protein>